<evidence type="ECO:0008006" key="4">
    <source>
        <dbReference type="Google" id="ProtNLM"/>
    </source>
</evidence>
<dbReference type="InterPro" id="IPR036105">
    <property type="entry name" value="DiNase_FeMo-co_biosyn_sf"/>
</dbReference>
<dbReference type="Proteomes" id="UP001158066">
    <property type="component" value="Unassembled WGS sequence"/>
</dbReference>
<dbReference type="EMBL" id="FXUF01000001">
    <property type="protein sequence ID" value="SMP40035.1"/>
    <property type="molecule type" value="Genomic_DNA"/>
</dbReference>
<protein>
    <recommendedName>
        <fullName evidence="4">Dinitrogenase iron-molybdenum cofactor biosynthesis domain-containing protein</fullName>
    </recommendedName>
</protein>
<gene>
    <name evidence="2" type="ORF">SAMN06296020_101317</name>
</gene>
<accession>A0AA45WT23</accession>
<comment type="caution">
    <text evidence="2">The sequence shown here is derived from an EMBL/GenBank/DDBJ whole genome shotgun (WGS) entry which is preliminary data.</text>
</comment>
<keyword evidence="3" id="KW-1185">Reference proteome</keyword>
<dbReference type="SUPFAM" id="SSF53146">
    <property type="entry name" value="Nitrogenase accessory factor-like"/>
    <property type="match status" value="1"/>
</dbReference>
<dbReference type="RefSeq" id="WP_283407669.1">
    <property type="nucleotide sequence ID" value="NZ_FXUF01000001.1"/>
</dbReference>
<proteinExistence type="predicted"/>
<feature type="region of interest" description="Disordered" evidence="1">
    <location>
        <begin position="111"/>
        <end position="139"/>
    </location>
</feature>
<name>A0AA45WT23_9CLOT</name>
<organism evidence="2 3">
    <name type="scientific">Anoxynatronum buryatiense</name>
    <dbReference type="NCBI Taxonomy" id="489973"/>
    <lineage>
        <taxon>Bacteria</taxon>
        <taxon>Bacillati</taxon>
        <taxon>Bacillota</taxon>
        <taxon>Clostridia</taxon>
        <taxon>Eubacteriales</taxon>
        <taxon>Clostridiaceae</taxon>
        <taxon>Anoxynatronum</taxon>
    </lineage>
</organism>
<feature type="compositionally biased region" description="Basic and acidic residues" evidence="1">
    <location>
        <begin position="130"/>
        <end position="139"/>
    </location>
</feature>
<reference evidence="2" key="1">
    <citation type="submission" date="2017-05" db="EMBL/GenBank/DDBJ databases">
        <authorList>
            <person name="Varghese N."/>
            <person name="Submissions S."/>
        </authorList>
    </citation>
    <scope>NUCLEOTIDE SEQUENCE</scope>
    <source>
        <strain evidence="2">Su22</strain>
    </source>
</reference>
<dbReference type="Gene3D" id="3.30.420.130">
    <property type="entry name" value="Dinitrogenase iron-molybdenum cofactor biosynthesis domain"/>
    <property type="match status" value="1"/>
</dbReference>
<sequence>MKIAAAAHGCDTKAVIGKRLQTEDTLFILELDDDTGELMTADPMPKTASILELALLIVENDCEAVISGIIEKEGFDILAKEQVTRYKGTGLTVLEAVEKMAGRQLELFTHAEGESHSHEHGALYGQSEIRNSKGKREEG</sequence>
<feature type="compositionally biased region" description="Basic and acidic residues" evidence="1">
    <location>
        <begin position="111"/>
        <end position="121"/>
    </location>
</feature>
<evidence type="ECO:0000313" key="3">
    <source>
        <dbReference type="Proteomes" id="UP001158066"/>
    </source>
</evidence>
<evidence type="ECO:0000256" key="1">
    <source>
        <dbReference type="SAM" id="MobiDB-lite"/>
    </source>
</evidence>
<dbReference type="AlphaFoldDB" id="A0AA45WT23"/>
<evidence type="ECO:0000313" key="2">
    <source>
        <dbReference type="EMBL" id="SMP40035.1"/>
    </source>
</evidence>